<feature type="domain" description="UmuC" evidence="4">
    <location>
        <begin position="31"/>
        <end position="141"/>
    </location>
</feature>
<feature type="region of interest" description="Disordered" evidence="3">
    <location>
        <begin position="377"/>
        <end position="399"/>
    </location>
</feature>
<reference evidence="5 6" key="1">
    <citation type="submission" date="2020-03" db="EMBL/GenBank/DDBJ databases">
        <title>Genomic Encyclopedia of Type Strains, Phase III (KMG-III): the genomes of soil and plant-associated and newly described type strains.</title>
        <authorList>
            <person name="Whitman W."/>
        </authorList>
    </citation>
    <scope>NUCLEOTIDE SEQUENCE [LARGE SCALE GENOMIC DNA]</scope>
    <source>
        <strain evidence="5 6">CECT 8804</strain>
    </source>
</reference>
<dbReference type="PANTHER" id="PTHR35369">
    <property type="entry name" value="BLR3025 PROTEIN-RELATED"/>
    <property type="match status" value="1"/>
</dbReference>
<accession>A0ABX0TUG3</accession>
<keyword evidence="6" id="KW-1185">Reference proteome</keyword>
<evidence type="ECO:0000256" key="2">
    <source>
        <dbReference type="ARBA" id="ARBA00022763"/>
    </source>
</evidence>
<keyword evidence="2" id="KW-0227">DNA damage</keyword>
<evidence type="ECO:0000256" key="1">
    <source>
        <dbReference type="ARBA" id="ARBA00010945"/>
    </source>
</evidence>
<dbReference type="InterPro" id="IPR050356">
    <property type="entry name" value="SulA_CellDiv_inhibitor"/>
</dbReference>
<comment type="caution">
    <text evidence="5">The sequence shown here is derived from an EMBL/GenBank/DDBJ whole genome shotgun (WGS) entry which is preliminary data.</text>
</comment>
<evidence type="ECO:0000313" key="5">
    <source>
        <dbReference type="EMBL" id="NIJ08673.1"/>
    </source>
</evidence>
<dbReference type="Proteomes" id="UP000727456">
    <property type="component" value="Unassembled WGS sequence"/>
</dbReference>
<dbReference type="Pfam" id="PF00817">
    <property type="entry name" value="IMS"/>
    <property type="match status" value="1"/>
</dbReference>
<dbReference type="EMBL" id="JAAOZC010000005">
    <property type="protein sequence ID" value="NIJ08673.1"/>
    <property type="molecule type" value="Genomic_DNA"/>
</dbReference>
<dbReference type="Gene3D" id="3.30.70.270">
    <property type="match status" value="1"/>
</dbReference>
<dbReference type="PANTHER" id="PTHR35369:SF2">
    <property type="entry name" value="BLR3025 PROTEIN"/>
    <property type="match status" value="1"/>
</dbReference>
<evidence type="ECO:0000256" key="3">
    <source>
        <dbReference type="SAM" id="MobiDB-lite"/>
    </source>
</evidence>
<evidence type="ECO:0000313" key="6">
    <source>
        <dbReference type="Proteomes" id="UP000727456"/>
    </source>
</evidence>
<dbReference type="Gene3D" id="3.40.1170.60">
    <property type="match status" value="1"/>
</dbReference>
<dbReference type="CDD" id="cd03468">
    <property type="entry name" value="PolY_like"/>
    <property type="match status" value="1"/>
</dbReference>
<dbReference type="RefSeq" id="WP_341786347.1">
    <property type="nucleotide sequence ID" value="NZ_JAAOZC010000005.1"/>
</dbReference>
<protein>
    <submittedName>
        <fullName evidence="5">Protein ImuB</fullName>
    </submittedName>
</protein>
<gene>
    <name evidence="5" type="ORF">FHS31_002294</name>
</gene>
<dbReference type="InterPro" id="IPR043502">
    <property type="entry name" value="DNA/RNA_pol_sf"/>
</dbReference>
<dbReference type="InterPro" id="IPR043128">
    <property type="entry name" value="Rev_trsase/Diguanyl_cyclase"/>
</dbReference>
<name>A0ABX0TUG3_9SPHN</name>
<evidence type="ECO:0000259" key="4">
    <source>
        <dbReference type="Pfam" id="PF00817"/>
    </source>
</evidence>
<dbReference type="SUPFAM" id="SSF56672">
    <property type="entry name" value="DNA/RNA polymerases"/>
    <property type="match status" value="1"/>
</dbReference>
<organism evidence="5 6">
    <name type="scientific">Sphingomonas vulcanisoli</name>
    <dbReference type="NCBI Taxonomy" id="1658060"/>
    <lineage>
        <taxon>Bacteria</taxon>
        <taxon>Pseudomonadati</taxon>
        <taxon>Pseudomonadota</taxon>
        <taxon>Alphaproteobacteria</taxon>
        <taxon>Sphingomonadales</taxon>
        <taxon>Sphingomonadaceae</taxon>
        <taxon>Sphingomonas</taxon>
    </lineage>
</organism>
<comment type="similarity">
    <text evidence="1">Belongs to the DNA polymerase type-Y family.</text>
</comment>
<dbReference type="InterPro" id="IPR001126">
    <property type="entry name" value="UmuC"/>
</dbReference>
<sequence>MKSPLRHACGAPPPRTGDELVVFTDRIANAVRLTALSPAAVAKGLTPNLTLADARARFPELVAIERDHAAEADLLARIVAGLARYTPMATSQPRDGAMLDISGCAHPFGDERGLARDLAGRLKAGGVTARLGLGDTPEMARARARFGALEGDILALPVEALEADAATTTALRRAGLKTIADLACRPRRMLAARFGDLALRLGRLLGEEDRRITPERALPPIFALRRFAEPIGRVEDALACLEDLLGQAAVSLLDRHAGGRRFIARLFRSDGAVPLLSVETGRPVRDPAIVMRLFRERLEALSDPIDPGFGFDCVRLDVPATEPLAPAQTGLEETRDPAEPLAQLIDRLAARLGPHSIRRAVPLNSHLPECAAMLAPPGEPGAWRRPTDPDPPARPLRLLDPPARVDVTYGLPMGPPRRFVWKGQAHEVARWEGPERIAAEWWRRSIAADIWRRRDAEDHNLPLPPGAGGLTRDYYRVEDADGHRFWLFRHGLQAEKGRPGWYLHGLFA</sequence>
<proteinExistence type="inferred from homology"/>